<dbReference type="AlphaFoldDB" id="A0A9W6VCQ0"/>
<evidence type="ECO:0000313" key="3">
    <source>
        <dbReference type="Proteomes" id="UP001165136"/>
    </source>
</evidence>
<protein>
    <submittedName>
        <fullName evidence="2">Uncharacterized protein</fullName>
    </submittedName>
</protein>
<comment type="caution">
    <text evidence="2">The sequence shown here is derived from an EMBL/GenBank/DDBJ whole genome shotgun (WGS) entry which is preliminary data.</text>
</comment>
<reference evidence="2" key="1">
    <citation type="submission" date="2023-03" db="EMBL/GenBank/DDBJ databases">
        <title>Amycolatopsis taiwanensis NBRC 103393.</title>
        <authorList>
            <person name="Ichikawa N."/>
            <person name="Sato H."/>
            <person name="Tonouchi N."/>
        </authorList>
    </citation>
    <scope>NUCLEOTIDE SEQUENCE</scope>
    <source>
        <strain evidence="2">NBRC 103393</strain>
    </source>
</reference>
<keyword evidence="3" id="KW-1185">Reference proteome</keyword>
<dbReference type="RefSeq" id="WP_027942496.1">
    <property type="nucleotide sequence ID" value="NZ_BSTI01000001.1"/>
</dbReference>
<evidence type="ECO:0000256" key="1">
    <source>
        <dbReference type="SAM" id="MobiDB-lite"/>
    </source>
</evidence>
<evidence type="ECO:0000313" key="2">
    <source>
        <dbReference type="EMBL" id="GLY63980.1"/>
    </source>
</evidence>
<sequence>MTSQWDTRRAGASPSGVPMVPQPPIGIGSAERDLGSQPQGRPVARVDFFRRMPTGGSTAYVKPTQD</sequence>
<feature type="region of interest" description="Disordered" evidence="1">
    <location>
        <begin position="1"/>
        <end position="44"/>
    </location>
</feature>
<proteinExistence type="predicted"/>
<gene>
    <name evidence="2" type="ORF">Atai01_05990</name>
</gene>
<dbReference type="Proteomes" id="UP001165136">
    <property type="component" value="Unassembled WGS sequence"/>
</dbReference>
<organism evidence="2 3">
    <name type="scientific">Amycolatopsis taiwanensis</name>
    <dbReference type="NCBI Taxonomy" id="342230"/>
    <lineage>
        <taxon>Bacteria</taxon>
        <taxon>Bacillati</taxon>
        <taxon>Actinomycetota</taxon>
        <taxon>Actinomycetes</taxon>
        <taxon>Pseudonocardiales</taxon>
        <taxon>Pseudonocardiaceae</taxon>
        <taxon>Amycolatopsis</taxon>
    </lineage>
</organism>
<accession>A0A9W6VCQ0</accession>
<name>A0A9W6VCQ0_9PSEU</name>
<dbReference type="EMBL" id="BSTI01000001">
    <property type="protein sequence ID" value="GLY63980.1"/>
    <property type="molecule type" value="Genomic_DNA"/>
</dbReference>